<dbReference type="AlphaFoldDB" id="A0A388L462"/>
<keyword evidence="1" id="KW-1133">Transmembrane helix</keyword>
<accession>A0A388L462</accession>
<dbReference type="EMBL" id="BFEA01000259">
    <property type="protein sequence ID" value="GBG77087.1"/>
    <property type="molecule type" value="Genomic_DNA"/>
</dbReference>
<feature type="transmembrane region" description="Helical" evidence="1">
    <location>
        <begin position="65"/>
        <end position="90"/>
    </location>
</feature>
<gene>
    <name evidence="2" type="ORF">CBR_g23413</name>
</gene>
<proteinExistence type="predicted"/>
<dbReference type="Gramene" id="GBG77087">
    <property type="protein sequence ID" value="GBG77087"/>
    <property type="gene ID" value="CBR_g23413"/>
</dbReference>
<evidence type="ECO:0000313" key="2">
    <source>
        <dbReference type="EMBL" id="GBG77087.1"/>
    </source>
</evidence>
<keyword evidence="1" id="KW-0472">Membrane</keyword>
<reference evidence="2 3" key="1">
    <citation type="journal article" date="2018" name="Cell">
        <title>The Chara Genome: Secondary Complexity and Implications for Plant Terrestrialization.</title>
        <authorList>
            <person name="Nishiyama T."/>
            <person name="Sakayama H."/>
            <person name="Vries J.D."/>
            <person name="Buschmann H."/>
            <person name="Saint-Marcoux D."/>
            <person name="Ullrich K.K."/>
            <person name="Haas F.B."/>
            <person name="Vanderstraeten L."/>
            <person name="Becker D."/>
            <person name="Lang D."/>
            <person name="Vosolsobe S."/>
            <person name="Rombauts S."/>
            <person name="Wilhelmsson P.K.I."/>
            <person name="Janitza P."/>
            <person name="Kern R."/>
            <person name="Heyl A."/>
            <person name="Rumpler F."/>
            <person name="Villalobos L.I.A.C."/>
            <person name="Clay J.M."/>
            <person name="Skokan R."/>
            <person name="Toyoda A."/>
            <person name="Suzuki Y."/>
            <person name="Kagoshima H."/>
            <person name="Schijlen E."/>
            <person name="Tajeshwar N."/>
            <person name="Catarino B."/>
            <person name="Hetherington A.J."/>
            <person name="Saltykova A."/>
            <person name="Bonnot C."/>
            <person name="Breuninger H."/>
            <person name="Symeonidi A."/>
            <person name="Radhakrishnan G.V."/>
            <person name="Van Nieuwerburgh F."/>
            <person name="Deforce D."/>
            <person name="Chang C."/>
            <person name="Karol K.G."/>
            <person name="Hedrich R."/>
            <person name="Ulvskov P."/>
            <person name="Glockner G."/>
            <person name="Delwiche C.F."/>
            <person name="Petrasek J."/>
            <person name="Van de Peer Y."/>
            <person name="Friml J."/>
            <person name="Beilby M."/>
            <person name="Dolan L."/>
            <person name="Kohara Y."/>
            <person name="Sugano S."/>
            <person name="Fujiyama A."/>
            <person name="Delaux P.-M."/>
            <person name="Quint M."/>
            <person name="TheiBen G."/>
            <person name="Hagemann M."/>
            <person name="Harholt J."/>
            <person name="Dunand C."/>
            <person name="Zachgo S."/>
            <person name="Langdale J."/>
            <person name="Maumus F."/>
            <person name="Straeten D.V.D."/>
            <person name="Gould S.B."/>
            <person name="Rensing S.A."/>
        </authorList>
    </citation>
    <scope>NUCLEOTIDE SEQUENCE [LARGE SCALE GENOMIC DNA]</scope>
    <source>
        <strain evidence="2 3">S276</strain>
    </source>
</reference>
<dbReference type="Proteomes" id="UP000265515">
    <property type="component" value="Unassembled WGS sequence"/>
</dbReference>
<evidence type="ECO:0000256" key="1">
    <source>
        <dbReference type="SAM" id="Phobius"/>
    </source>
</evidence>
<protein>
    <submittedName>
        <fullName evidence="2">Uncharacterized protein</fullName>
    </submittedName>
</protein>
<keyword evidence="3" id="KW-1185">Reference proteome</keyword>
<name>A0A388L462_CHABU</name>
<keyword evidence="1" id="KW-0812">Transmembrane</keyword>
<organism evidence="2 3">
    <name type="scientific">Chara braunii</name>
    <name type="common">Braun's stonewort</name>
    <dbReference type="NCBI Taxonomy" id="69332"/>
    <lineage>
        <taxon>Eukaryota</taxon>
        <taxon>Viridiplantae</taxon>
        <taxon>Streptophyta</taxon>
        <taxon>Charophyceae</taxon>
        <taxon>Charales</taxon>
        <taxon>Characeae</taxon>
        <taxon>Chara</taxon>
    </lineage>
</organism>
<feature type="transmembrane region" description="Helical" evidence="1">
    <location>
        <begin position="128"/>
        <end position="147"/>
    </location>
</feature>
<sequence length="198" mass="22040">MFLDVNEQSRVVRCAVRILSRRIVETYDQIQLQDQAMLKIYMLVSILNRHSDAPMKLGRKSSRPVLSLVVVVVVVVLVLYCCCCCSGPSLTTVLICVMCIRCPEETYALGMKYCLDDSGNVGFGERSLSVGFAMFMMGGIVVVGISTHSTKMQAPSFELKAHYCHEVDPGCHEWASSLHNFDGMLLVTMVVQLFVDLM</sequence>
<evidence type="ECO:0000313" key="3">
    <source>
        <dbReference type="Proteomes" id="UP000265515"/>
    </source>
</evidence>
<comment type="caution">
    <text evidence="2">The sequence shown here is derived from an EMBL/GenBank/DDBJ whole genome shotgun (WGS) entry which is preliminary data.</text>
</comment>